<feature type="transmembrane region" description="Helical" evidence="1">
    <location>
        <begin position="6"/>
        <end position="31"/>
    </location>
</feature>
<dbReference type="AlphaFoldDB" id="A0A9D1IMS9"/>
<dbReference type="PANTHER" id="PTHR37308">
    <property type="entry name" value="INTEGRAL MEMBRANE PROTEIN"/>
    <property type="match status" value="1"/>
</dbReference>
<feature type="transmembrane region" description="Helical" evidence="1">
    <location>
        <begin position="249"/>
        <end position="266"/>
    </location>
</feature>
<gene>
    <name evidence="2" type="ORF">IAB68_00870</name>
</gene>
<feature type="transmembrane region" description="Helical" evidence="1">
    <location>
        <begin position="111"/>
        <end position="129"/>
    </location>
</feature>
<dbReference type="Proteomes" id="UP000824074">
    <property type="component" value="Unassembled WGS sequence"/>
</dbReference>
<feature type="transmembrane region" description="Helical" evidence="1">
    <location>
        <begin position="149"/>
        <end position="179"/>
    </location>
</feature>
<keyword evidence="1" id="KW-1133">Transmembrane helix</keyword>
<feature type="transmembrane region" description="Helical" evidence="1">
    <location>
        <begin position="224"/>
        <end position="242"/>
    </location>
</feature>
<sequence>MERLKHFIKGIAIGGTMMVPGVSGGTMALILGIYDDIIHAISSFFKDIKKNFLFLLVVGIGGIIGLVTVGLLVDKAIEAFKYPTMFLFLGIVLGGLPVLFKEADKGKKTKFDWLFFVIGVVIIAGLMFLDSKVNGSLVDLSNASYGLYIYLFIAGIVVSIALILPGISTSFLLLTLGLLQPLIDAIKMLDFAFLIPLALGVIFGVVAITKLLETLLTKKPRQTYLMIIGFVVASMIEVFPGIPSGIELLICPILFILGFVIIRFVSEKYKD</sequence>
<feature type="transmembrane region" description="Helical" evidence="1">
    <location>
        <begin position="52"/>
        <end position="73"/>
    </location>
</feature>
<keyword evidence="1" id="KW-0472">Membrane</keyword>
<proteinExistence type="predicted"/>
<name>A0A9D1IMS9_9FIRM</name>
<feature type="transmembrane region" description="Helical" evidence="1">
    <location>
        <begin position="79"/>
        <end position="99"/>
    </location>
</feature>
<reference evidence="2" key="1">
    <citation type="submission" date="2020-10" db="EMBL/GenBank/DDBJ databases">
        <authorList>
            <person name="Gilroy R."/>
        </authorList>
    </citation>
    <scope>NUCLEOTIDE SEQUENCE</scope>
    <source>
        <strain evidence="2">CHK193-30670</strain>
    </source>
</reference>
<evidence type="ECO:0000313" key="2">
    <source>
        <dbReference type="EMBL" id="HIU39840.1"/>
    </source>
</evidence>
<keyword evidence="1" id="KW-0812">Transmembrane</keyword>
<feature type="transmembrane region" description="Helical" evidence="1">
    <location>
        <begin position="191"/>
        <end position="212"/>
    </location>
</feature>
<accession>A0A9D1IMS9</accession>
<evidence type="ECO:0000256" key="1">
    <source>
        <dbReference type="SAM" id="Phobius"/>
    </source>
</evidence>
<reference evidence="2" key="2">
    <citation type="journal article" date="2021" name="PeerJ">
        <title>Extensive microbial diversity within the chicken gut microbiome revealed by metagenomics and culture.</title>
        <authorList>
            <person name="Gilroy R."/>
            <person name="Ravi A."/>
            <person name="Getino M."/>
            <person name="Pursley I."/>
            <person name="Horton D.L."/>
            <person name="Alikhan N.F."/>
            <person name="Baker D."/>
            <person name="Gharbi K."/>
            <person name="Hall N."/>
            <person name="Watson M."/>
            <person name="Adriaenssens E.M."/>
            <person name="Foster-Nyarko E."/>
            <person name="Jarju S."/>
            <person name="Secka A."/>
            <person name="Antonio M."/>
            <person name="Oren A."/>
            <person name="Chaudhuri R.R."/>
            <person name="La Ragione R."/>
            <person name="Hildebrand F."/>
            <person name="Pallen M.J."/>
        </authorList>
    </citation>
    <scope>NUCLEOTIDE SEQUENCE</scope>
    <source>
        <strain evidence="2">CHK193-30670</strain>
    </source>
</reference>
<dbReference type="Pfam" id="PF04018">
    <property type="entry name" value="VCA0040-like"/>
    <property type="match status" value="1"/>
</dbReference>
<dbReference type="PANTHER" id="PTHR37308:SF1">
    <property type="entry name" value="POLYPRENYL-PHOSPHATE TRANSPORTER"/>
    <property type="match status" value="1"/>
</dbReference>
<dbReference type="InterPro" id="IPR007163">
    <property type="entry name" value="VCA0040-like"/>
</dbReference>
<protein>
    <submittedName>
        <fullName evidence="2">DUF368 domain-containing protein</fullName>
    </submittedName>
</protein>
<comment type="caution">
    <text evidence="2">The sequence shown here is derived from an EMBL/GenBank/DDBJ whole genome shotgun (WGS) entry which is preliminary data.</text>
</comment>
<organism evidence="2 3">
    <name type="scientific">Candidatus Aphodocola excrementigallinarum</name>
    <dbReference type="NCBI Taxonomy" id="2840670"/>
    <lineage>
        <taxon>Bacteria</taxon>
        <taxon>Bacillati</taxon>
        <taxon>Bacillota</taxon>
        <taxon>Bacilli</taxon>
        <taxon>Candidatus Aphodocola</taxon>
    </lineage>
</organism>
<evidence type="ECO:0000313" key="3">
    <source>
        <dbReference type="Proteomes" id="UP000824074"/>
    </source>
</evidence>
<dbReference type="EMBL" id="DVMT01000013">
    <property type="protein sequence ID" value="HIU39840.1"/>
    <property type="molecule type" value="Genomic_DNA"/>
</dbReference>